<keyword evidence="2" id="KW-0472">Membrane</keyword>
<dbReference type="SUPFAM" id="SSF69047">
    <property type="entry name" value="Hypothetical protein YjbJ"/>
    <property type="match status" value="1"/>
</dbReference>
<dbReference type="AlphaFoldDB" id="A0A6J4LJK2"/>
<gene>
    <name evidence="4" type="ORF">AVDCRST_MAG93-6355</name>
</gene>
<accession>A0A6J4LJK2</accession>
<dbReference type="Pfam" id="PF05532">
    <property type="entry name" value="CsbD"/>
    <property type="match status" value="1"/>
</dbReference>
<dbReference type="Gene3D" id="1.10.1470.10">
    <property type="entry name" value="YjbJ"/>
    <property type="match status" value="1"/>
</dbReference>
<evidence type="ECO:0000313" key="4">
    <source>
        <dbReference type="EMBL" id="CAA9334534.1"/>
    </source>
</evidence>
<reference evidence="4" key="1">
    <citation type="submission" date="2020-02" db="EMBL/GenBank/DDBJ databases">
        <authorList>
            <person name="Meier V. D."/>
        </authorList>
    </citation>
    <scope>NUCLEOTIDE SEQUENCE</scope>
    <source>
        <strain evidence="4">AVDCRST_MAG93</strain>
    </source>
</reference>
<keyword evidence="2" id="KW-1133">Transmembrane helix</keyword>
<dbReference type="EMBL" id="CADCTR010002140">
    <property type="protein sequence ID" value="CAA9334534.1"/>
    <property type="molecule type" value="Genomic_DNA"/>
</dbReference>
<feature type="domain" description="CsbD-like" evidence="3">
    <location>
        <begin position="4"/>
        <end position="55"/>
    </location>
</feature>
<protein>
    <recommendedName>
        <fullName evidence="3">CsbD-like domain-containing protein</fullName>
    </recommendedName>
</protein>
<evidence type="ECO:0000259" key="3">
    <source>
        <dbReference type="Pfam" id="PF05532"/>
    </source>
</evidence>
<dbReference type="InterPro" id="IPR008462">
    <property type="entry name" value="CsbD"/>
</dbReference>
<evidence type="ECO:0000256" key="2">
    <source>
        <dbReference type="SAM" id="Phobius"/>
    </source>
</evidence>
<keyword evidence="2" id="KW-0812">Transmembrane</keyword>
<feature type="transmembrane region" description="Helical" evidence="2">
    <location>
        <begin position="58"/>
        <end position="75"/>
    </location>
</feature>
<comment type="similarity">
    <text evidence="1">Belongs to the UPF0337 (CsbD) family.</text>
</comment>
<evidence type="ECO:0000256" key="1">
    <source>
        <dbReference type="ARBA" id="ARBA00009129"/>
    </source>
</evidence>
<organism evidence="4">
    <name type="scientific">uncultured Chloroflexia bacterium</name>
    <dbReference type="NCBI Taxonomy" id="1672391"/>
    <lineage>
        <taxon>Bacteria</taxon>
        <taxon>Bacillati</taxon>
        <taxon>Chloroflexota</taxon>
        <taxon>Chloroflexia</taxon>
        <taxon>environmental samples</taxon>
    </lineage>
</organism>
<dbReference type="InterPro" id="IPR036629">
    <property type="entry name" value="YjbJ_sf"/>
</dbReference>
<proteinExistence type="inferred from homology"/>
<name>A0A6J4LJK2_9CHLR</name>
<sequence>MNIDTLAGEGTELKGKFKESLGNAAGDPALQRDGMADQVSGNARKSFGALRDFVRDQPLAALALVGLVGFALLNSSRGKRSGNRRGRY</sequence>